<proteinExistence type="predicted"/>
<keyword evidence="7" id="KW-0862">Zinc</keyword>
<dbReference type="GO" id="GO:0005737">
    <property type="term" value="C:cytoplasm"/>
    <property type="evidence" value="ECO:0007669"/>
    <property type="project" value="TreeGrafter"/>
</dbReference>
<evidence type="ECO:0000256" key="4">
    <source>
        <dbReference type="ARBA" id="ARBA00022723"/>
    </source>
</evidence>
<dbReference type="AlphaFoldDB" id="A0AAX6H8M0"/>
<keyword evidence="3" id="KW-0808">Transferase</keyword>
<dbReference type="InterPro" id="IPR013083">
    <property type="entry name" value="Znf_RING/FYVE/PHD"/>
</dbReference>
<dbReference type="Proteomes" id="UP001140949">
    <property type="component" value="Unassembled WGS sequence"/>
</dbReference>
<dbReference type="FunFam" id="3.30.40.10:FF:000022">
    <property type="entry name" value="E3 ubiquitin-protein ligase RING1-like"/>
    <property type="match status" value="1"/>
</dbReference>
<dbReference type="GO" id="GO:0061630">
    <property type="term" value="F:ubiquitin protein ligase activity"/>
    <property type="evidence" value="ECO:0007669"/>
    <property type="project" value="UniProtKB-EC"/>
</dbReference>
<organism evidence="11 12">
    <name type="scientific">Iris pallida</name>
    <name type="common">Sweet iris</name>
    <dbReference type="NCBI Taxonomy" id="29817"/>
    <lineage>
        <taxon>Eukaryota</taxon>
        <taxon>Viridiplantae</taxon>
        <taxon>Streptophyta</taxon>
        <taxon>Embryophyta</taxon>
        <taxon>Tracheophyta</taxon>
        <taxon>Spermatophyta</taxon>
        <taxon>Magnoliopsida</taxon>
        <taxon>Liliopsida</taxon>
        <taxon>Asparagales</taxon>
        <taxon>Iridaceae</taxon>
        <taxon>Iridoideae</taxon>
        <taxon>Irideae</taxon>
        <taxon>Iris</taxon>
    </lineage>
</organism>
<dbReference type="PROSITE" id="PS50089">
    <property type="entry name" value="ZF_RING_2"/>
    <property type="match status" value="1"/>
</dbReference>
<evidence type="ECO:0000256" key="7">
    <source>
        <dbReference type="ARBA" id="ARBA00022833"/>
    </source>
</evidence>
<comment type="caution">
    <text evidence="11">The sequence shown here is derived from an EMBL/GenBank/DDBJ whole genome shotgun (WGS) entry which is preliminary data.</text>
</comment>
<dbReference type="EC" id="2.3.2.27" evidence="2"/>
<evidence type="ECO:0000256" key="5">
    <source>
        <dbReference type="ARBA" id="ARBA00022771"/>
    </source>
</evidence>
<evidence type="ECO:0000256" key="3">
    <source>
        <dbReference type="ARBA" id="ARBA00022679"/>
    </source>
</evidence>
<evidence type="ECO:0000313" key="11">
    <source>
        <dbReference type="EMBL" id="KAJ6837326.1"/>
    </source>
</evidence>
<keyword evidence="4" id="KW-0479">Metal-binding</keyword>
<gene>
    <name evidence="11" type="ORF">M6B38_122295</name>
</gene>
<dbReference type="Gene3D" id="3.30.40.10">
    <property type="entry name" value="Zinc/RING finger domain, C3HC4 (zinc finger)"/>
    <property type="match status" value="1"/>
</dbReference>
<dbReference type="GO" id="GO:0008270">
    <property type="term" value="F:zinc ion binding"/>
    <property type="evidence" value="ECO:0007669"/>
    <property type="project" value="UniProtKB-KW"/>
</dbReference>
<dbReference type="InterPro" id="IPR001841">
    <property type="entry name" value="Znf_RING"/>
</dbReference>
<dbReference type="GO" id="GO:0016567">
    <property type="term" value="P:protein ubiquitination"/>
    <property type="evidence" value="ECO:0007669"/>
    <property type="project" value="TreeGrafter"/>
</dbReference>
<keyword evidence="6" id="KW-0833">Ubl conjugation pathway</keyword>
<sequence>MSSSASSATAHRQYFCHQCDRTVSIPAPSSSGELSCPLCNGGFIEEFDLSSHSHPPPSNLFPNPNDFPPLQPSIDIRSLLSAPFPAGPGPEPFNAMALLQNYLNAYIEGGPGTGANIQLVFEDGAGAGGPFGDYFVGHGFGLEQLIQHLADNDPNRYGTPPASKSAVDALPDVKITAEMFSSDDDAALCAVCKDEFEIGSDTKQMPCKHLYHPDCIMPWLELHNSCPVCRYELPTEDPDYESRRTGEQGAAPAAAAGRIGLASLVGGEGLPEGAQAAGRRYSVHIPWQLRATGAQAEASNAGNNHAGDAVAGSSGGRGSSEPETRQEELD</sequence>
<reference evidence="11" key="1">
    <citation type="journal article" date="2023" name="GigaByte">
        <title>Genome assembly of the bearded iris, Iris pallida Lam.</title>
        <authorList>
            <person name="Bruccoleri R.E."/>
            <person name="Oakeley E.J."/>
            <person name="Faust A.M.E."/>
            <person name="Altorfer M."/>
            <person name="Dessus-Babus S."/>
            <person name="Burckhardt D."/>
            <person name="Oertli M."/>
            <person name="Naumann U."/>
            <person name="Petersen F."/>
            <person name="Wong J."/>
        </authorList>
    </citation>
    <scope>NUCLEOTIDE SEQUENCE</scope>
    <source>
        <strain evidence="11">GSM-AAB239-AS_SAM_17_03QT</strain>
    </source>
</reference>
<protein>
    <recommendedName>
        <fullName evidence="2">RING-type E3 ubiquitin transferase</fullName>
        <ecNumber evidence="2">2.3.2.27</ecNumber>
    </recommendedName>
</protein>
<evidence type="ECO:0000256" key="8">
    <source>
        <dbReference type="PROSITE-ProRule" id="PRU00175"/>
    </source>
</evidence>
<evidence type="ECO:0000259" key="10">
    <source>
        <dbReference type="PROSITE" id="PS50089"/>
    </source>
</evidence>
<keyword evidence="12" id="KW-1185">Reference proteome</keyword>
<feature type="domain" description="RING-type" evidence="10">
    <location>
        <begin position="189"/>
        <end position="230"/>
    </location>
</feature>
<comment type="catalytic activity">
    <reaction evidence="1">
        <text>S-ubiquitinyl-[E2 ubiquitin-conjugating enzyme]-L-cysteine + [acceptor protein]-L-lysine = [E2 ubiquitin-conjugating enzyme]-L-cysteine + N(6)-ubiquitinyl-[acceptor protein]-L-lysine.</text>
        <dbReference type="EC" id="2.3.2.27"/>
    </reaction>
</comment>
<dbReference type="SMART" id="SM00184">
    <property type="entry name" value="RING"/>
    <property type="match status" value="1"/>
</dbReference>
<reference evidence="11" key="2">
    <citation type="submission" date="2023-04" db="EMBL/GenBank/DDBJ databases">
        <authorList>
            <person name="Bruccoleri R.E."/>
            <person name="Oakeley E.J."/>
            <person name="Faust A.-M."/>
            <person name="Dessus-Babus S."/>
            <person name="Altorfer M."/>
            <person name="Burckhardt D."/>
            <person name="Oertli M."/>
            <person name="Naumann U."/>
            <person name="Petersen F."/>
            <person name="Wong J."/>
        </authorList>
    </citation>
    <scope>NUCLEOTIDE SEQUENCE</scope>
    <source>
        <strain evidence="11">GSM-AAB239-AS_SAM_17_03QT</strain>
        <tissue evidence="11">Leaf</tissue>
    </source>
</reference>
<dbReference type="InterPro" id="IPR039525">
    <property type="entry name" value="RNF126-like_zinc-ribbon"/>
</dbReference>
<accession>A0AAX6H8M0</accession>
<evidence type="ECO:0000256" key="2">
    <source>
        <dbReference type="ARBA" id="ARBA00012483"/>
    </source>
</evidence>
<dbReference type="CDD" id="cd16667">
    <property type="entry name" value="RING-H2_RNF126-like"/>
    <property type="match status" value="1"/>
</dbReference>
<dbReference type="Pfam" id="PF14369">
    <property type="entry name" value="Zn_ribbon_19"/>
    <property type="match status" value="1"/>
</dbReference>
<feature type="region of interest" description="Disordered" evidence="9">
    <location>
        <begin position="293"/>
        <end position="330"/>
    </location>
</feature>
<keyword evidence="5 8" id="KW-0863">Zinc-finger</keyword>
<evidence type="ECO:0000256" key="9">
    <source>
        <dbReference type="SAM" id="MobiDB-lite"/>
    </source>
</evidence>
<name>A0AAX6H8M0_IRIPA</name>
<dbReference type="SUPFAM" id="SSF57850">
    <property type="entry name" value="RING/U-box"/>
    <property type="match status" value="1"/>
</dbReference>
<dbReference type="EMBL" id="JANAVB010011399">
    <property type="protein sequence ID" value="KAJ6837326.1"/>
    <property type="molecule type" value="Genomic_DNA"/>
</dbReference>
<evidence type="ECO:0000256" key="6">
    <source>
        <dbReference type="ARBA" id="ARBA00022786"/>
    </source>
</evidence>
<dbReference type="PANTHER" id="PTHR15710">
    <property type="entry name" value="E3 UBIQUITIN-PROTEIN LIGASE PRAJA"/>
    <property type="match status" value="1"/>
</dbReference>
<dbReference type="Pfam" id="PF13639">
    <property type="entry name" value="zf-RING_2"/>
    <property type="match status" value="1"/>
</dbReference>
<dbReference type="PANTHER" id="PTHR15710:SF202">
    <property type="entry name" value="RING-TYPE E3 UBIQUITIN TRANSFERASE"/>
    <property type="match status" value="1"/>
</dbReference>
<evidence type="ECO:0000313" key="12">
    <source>
        <dbReference type="Proteomes" id="UP001140949"/>
    </source>
</evidence>
<feature type="compositionally biased region" description="Basic and acidic residues" evidence="9">
    <location>
        <begin position="320"/>
        <end position="330"/>
    </location>
</feature>
<evidence type="ECO:0000256" key="1">
    <source>
        <dbReference type="ARBA" id="ARBA00000900"/>
    </source>
</evidence>